<sequence>MKNQRSFLDEKRNVFKKKSQRVQVGQTSVTVIQGQQAILPVWYTSTSFSVPFVTWHRERPGERFQVLPRFAKTGEKNPMLHLTERDISVVVCDWFGPVQPNRGERREKSRIDPMTQPYAFLFFILSADWHCRPQLVCGKLRMHIRCTRVRWTCVRCAHMHHHRTGNGTGRVPFRDGIRPGNLRPAELLGQLSSAAC</sequence>
<protein>
    <submittedName>
        <fullName evidence="1">Uncharacterized protein</fullName>
    </submittedName>
</protein>
<evidence type="ECO:0000313" key="1">
    <source>
        <dbReference type="EMBL" id="ETE66767.1"/>
    </source>
</evidence>
<organism evidence="1 2">
    <name type="scientific">Ophiophagus hannah</name>
    <name type="common">King cobra</name>
    <name type="synonym">Naja hannah</name>
    <dbReference type="NCBI Taxonomy" id="8665"/>
    <lineage>
        <taxon>Eukaryota</taxon>
        <taxon>Metazoa</taxon>
        <taxon>Chordata</taxon>
        <taxon>Craniata</taxon>
        <taxon>Vertebrata</taxon>
        <taxon>Euteleostomi</taxon>
        <taxon>Lepidosauria</taxon>
        <taxon>Squamata</taxon>
        <taxon>Bifurcata</taxon>
        <taxon>Unidentata</taxon>
        <taxon>Episquamata</taxon>
        <taxon>Toxicofera</taxon>
        <taxon>Serpentes</taxon>
        <taxon>Colubroidea</taxon>
        <taxon>Elapidae</taxon>
        <taxon>Elapinae</taxon>
        <taxon>Ophiophagus</taxon>
    </lineage>
</organism>
<proteinExistence type="predicted"/>
<dbReference type="AlphaFoldDB" id="V8NYV6"/>
<dbReference type="SUPFAM" id="SSF48726">
    <property type="entry name" value="Immunoglobulin"/>
    <property type="match status" value="1"/>
</dbReference>
<keyword evidence="2" id="KW-1185">Reference proteome</keyword>
<reference evidence="1 2" key="1">
    <citation type="journal article" date="2013" name="Proc. Natl. Acad. Sci. U.S.A.">
        <title>The king cobra genome reveals dynamic gene evolution and adaptation in the snake venom system.</title>
        <authorList>
            <person name="Vonk F.J."/>
            <person name="Casewell N.R."/>
            <person name="Henkel C.V."/>
            <person name="Heimberg A.M."/>
            <person name="Jansen H.J."/>
            <person name="McCleary R.J."/>
            <person name="Kerkkamp H.M."/>
            <person name="Vos R.A."/>
            <person name="Guerreiro I."/>
            <person name="Calvete J.J."/>
            <person name="Wuster W."/>
            <person name="Woods A.E."/>
            <person name="Logan J.M."/>
            <person name="Harrison R.A."/>
            <person name="Castoe T.A."/>
            <person name="de Koning A.P."/>
            <person name="Pollock D.D."/>
            <person name="Yandell M."/>
            <person name="Calderon D."/>
            <person name="Renjifo C."/>
            <person name="Currier R.B."/>
            <person name="Salgado D."/>
            <person name="Pla D."/>
            <person name="Sanz L."/>
            <person name="Hyder A.S."/>
            <person name="Ribeiro J.M."/>
            <person name="Arntzen J.W."/>
            <person name="van den Thillart G.E."/>
            <person name="Boetzer M."/>
            <person name="Pirovano W."/>
            <person name="Dirks R.P."/>
            <person name="Spaink H.P."/>
            <person name="Duboule D."/>
            <person name="McGlinn E."/>
            <person name="Kini R.M."/>
            <person name="Richardson M.K."/>
        </authorList>
    </citation>
    <scope>NUCLEOTIDE SEQUENCE</scope>
    <source>
        <tissue evidence="1">Blood</tissue>
    </source>
</reference>
<name>V8NYV6_OPHHA</name>
<evidence type="ECO:0000313" key="2">
    <source>
        <dbReference type="Proteomes" id="UP000018936"/>
    </source>
</evidence>
<dbReference type="EMBL" id="AZIM01001488">
    <property type="protein sequence ID" value="ETE66767.1"/>
    <property type="molecule type" value="Genomic_DNA"/>
</dbReference>
<feature type="non-terminal residue" evidence="1">
    <location>
        <position position="1"/>
    </location>
</feature>
<comment type="caution">
    <text evidence="1">The sequence shown here is derived from an EMBL/GenBank/DDBJ whole genome shotgun (WGS) entry which is preliminary data.</text>
</comment>
<gene>
    <name evidence="1" type="ORF">L345_07459</name>
</gene>
<feature type="non-terminal residue" evidence="1">
    <location>
        <position position="196"/>
    </location>
</feature>
<dbReference type="Proteomes" id="UP000018936">
    <property type="component" value="Unassembled WGS sequence"/>
</dbReference>
<dbReference type="InterPro" id="IPR036179">
    <property type="entry name" value="Ig-like_dom_sf"/>
</dbReference>
<accession>V8NYV6</accession>